<comment type="caution">
    <text evidence="3">The sequence shown here is derived from an EMBL/GenBank/DDBJ whole genome shotgun (WGS) entry which is preliminary data.</text>
</comment>
<evidence type="ECO:0000256" key="2">
    <source>
        <dbReference type="SAM" id="Phobius"/>
    </source>
</evidence>
<feature type="transmembrane region" description="Helical" evidence="2">
    <location>
        <begin position="40"/>
        <end position="59"/>
    </location>
</feature>
<reference evidence="3 4" key="1">
    <citation type="journal article" date="2017" name="Front. Microbiol.">
        <title>Strong Genomic and Phenotypic Heterogeneity in the Aeromonas sobria Species Complex.</title>
        <authorList>
            <person name="Gauthier J."/>
            <person name="Vincent A.T."/>
            <person name="Charette S.J."/>
            <person name="Derome N."/>
        </authorList>
    </citation>
    <scope>NUCLEOTIDE SEQUENCE [LARGE SCALE GENOMIC DNA]</scope>
    <source>
        <strain evidence="3 4">TM18</strain>
    </source>
</reference>
<keyword evidence="2" id="KW-1133">Transmembrane helix</keyword>
<gene>
    <name evidence="3" type="ORF">CJP16_02360</name>
</gene>
<feature type="compositionally biased region" description="Basic and acidic residues" evidence="1">
    <location>
        <begin position="1"/>
        <end position="14"/>
    </location>
</feature>
<keyword evidence="4" id="KW-1185">Reference proteome</keyword>
<dbReference type="EMBL" id="NQMM01000008">
    <property type="protein sequence ID" value="PKQ82494.1"/>
    <property type="molecule type" value="Genomic_DNA"/>
</dbReference>
<keyword evidence="2" id="KW-0472">Membrane</keyword>
<evidence type="ECO:0000256" key="1">
    <source>
        <dbReference type="SAM" id="MobiDB-lite"/>
    </source>
</evidence>
<protein>
    <submittedName>
        <fullName evidence="3">Uncharacterized protein</fullName>
    </submittedName>
</protein>
<evidence type="ECO:0000313" key="3">
    <source>
        <dbReference type="EMBL" id="PKQ82494.1"/>
    </source>
</evidence>
<accession>A0A2N3J7I6</accession>
<feature type="region of interest" description="Disordered" evidence="1">
    <location>
        <begin position="1"/>
        <end position="26"/>
    </location>
</feature>
<keyword evidence="2" id="KW-0812">Transmembrane</keyword>
<organism evidence="3 4">
    <name type="scientific">Aeromonas sobria</name>
    <dbReference type="NCBI Taxonomy" id="646"/>
    <lineage>
        <taxon>Bacteria</taxon>
        <taxon>Pseudomonadati</taxon>
        <taxon>Pseudomonadota</taxon>
        <taxon>Gammaproteobacteria</taxon>
        <taxon>Aeromonadales</taxon>
        <taxon>Aeromonadaceae</taxon>
        <taxon>Aeromonas</taxon>
    </lineage>
</organism>
<name>A0A2N3J7I6_AERSO</name>
<proteinExistence type="predicted"/>
<evidence type="ECO:0000313" key="4">
    <source>
        <dbReference type="Proteomes" id="UP000233467"/>
    </source>
</evidence>
<sequence>MTHQKGDTSKKCDHVNNASSSGKQAHRESPDYFWYDHIKYQGISLNLNIFNILAIYKLLMKIIFNLHF</sequence>
<dbReference type="AlphaFoldDB" id="A0A2N3J7I6"/>
<dbReference type="Proteomes" id="UP000233467">
    <property type="component" value="Unassembled WGS sequence"/>
</dbReference>